<proteinExistence type="predicted"/>
<dbReference type="InterPro" id="IPR001279">
    <property type="entry name" value="Metallo-B-lactamas"/>
</dbReference>
<evidence type="ECO:0000256" key="1">
    <source>
        <dbReference type="ARBA" id="ARBA00001947"/>
    </source>
</evidence>
<keyword evidence="4" id="KW-0862">Zinc</keyword>
<keyword evidence="7" id="KW-1185">Reference proteome</keyword>
<dbReference type="PANTHER" id="PTHR46233">
    <property type="entry name" value="HYDROXYACYLGLUTATHIONE HYDROLASE GLOC"/>
    <property type="match status" value="1"/>
</dbReference>
<keyword evidence="3" id="KW-0378">Hydrolase</keyword>
<evidence type="ECO:0000313" key="7">
    <source>
        <dbReference type="Proteomes" id="UP000711178"/>
    </source>
</evidence>
<accession>A0ABS7F802</accession>
<keyword evidence="2" id="KW-0479">Metal-binding</keyword>
<name>A0ABS7F802_9NEIS</name>
<evidence type="ECO:0000256" key="3">
    <source>
        <dbReference type="ARBA" id="ARBA00022801"/>
    </source>
</evidence>
<dbReference type="InterPro" id="IPR051453">
    <property type="entry name" value="MBL_Glyoxalase_II"/>
</dbReference>
<organism evidence="6 7">
    <name type="scientific">Chromobacterium subtsugae</name>
    <dbReference type="NCBI Taxonomy" id="251747"/>
    <lineage>
        <taxon>Bacteria</taxon>
        <taxon>Pseudomonadati</taxon>
        <taxon>Pseudomonadota</taxon>
        <taxon>Betaproteobacteria</taxon>
        <taxon>Neisseriales</taxon>
        <taxon>Chromobacteriaceae</taxon>
        <taxon>Chromobacterium</taxon>
    </lineage>
</organism>
<evidence type="ECO:0000259" key="5">
    <source>
        <dbReference type="SMART" id="SM00849"/>
    </source>
</evidence>
<dbReference type="EMBL" id="JAHDTB010000001">
    <property type="protein sequence ID" value="MBW8286218.1"/>
    <property type="molecule type" value="Genomic_DNA"/>
</dbReference>
<feature type="domain" description="Metallo-beta-lactamase" evidence="5">
    <location>
        <begin position="12"/>
        <end position="192"/>
    </location>
</feature>
<sequence>MKHHVIPVTPFAQNCSVLWCSASRKAAVVDAGGDIGRIRAWIDSQGLTVEKLLLTHGHIDHAGGAAKLAEELGVEIEGPQRAESFWLDQLPTQGGMFGFPRSEPLTPDRWLEEGDTVTVGEETLQVIHCPGHTPGHVVFYSPAASLLVAGDVLFQGSIGRTDFPMGNHQQLIDAIQQKLFILPDDTTVIPGHGPFTTIGVEKRSNPYAADPRYR</sequence>
<dbReference type="CDD" id="cd07737">
    <property type="entry name" value="YcbL-like_MBL-fold"/>
    <property type="match status" value="1"/>
</dbReference>
<dbReference type="SUPFAM" id="SSF56281">
    <property type="entry name" value="Metallo-hydrolase/oxidoreductase"/>
    <property type="match status" value="1"/>
</dbReference>
<dbReference type="Gene3D" id="3.60.15.10">
    <property type="entry name" value="Ribonuclease Z/Hydroxyacylglutathione hydrolase-like"/>
    <property type="match status" value="1"/>
</dbReference>
<dbReference type="Pfam" id="PF00753">
    <property type="entry name" value="Lactamase_B"/>
    <property type="match status" value="1"/>
</dbReference>
<comment type="cofactor">
    <cofactor evidence="1">
        <name>Zn(2+)</name>
        <dbReference type="ChEBI" id="CHEBI:29105"/>
    </cofactor>
</comment>
<dbReference type="Proteomes" id="UP000711178">
    <property type="component" value="Unassembled WGS sequence"/>
</dbReference>
<gene>
    <name evidence="6" type="ORF">KIF53_01030</name>
</gene>
<reference evidence="6 7" key="1">
    <citation type="submission" date="2021-05" db="EMBL/GenBank/DDBJ databases">
        <title>Draft Whole Genome Sequencing Of Biosensor Chromobacterium violaceum Strain CV026 Reveals A Regulatory RNA In Chromobacterium violaceum Phenotype Regulatory Network.</title>
        <authorList>
            <person name="Hong K.W."/>
            <person name="Chan K.G."/>
            <person name="Chang C.-Y."/>
        </authorList>
    </citation>
    <scope>NUCLEOTIDE SEQUENCE [LARGE SCALE GENOMIC DNA]</scope>
    <source>
        <strain evidence="6 7">ATCC 31532</strain>
    </source>
</reference>
<dbReference type="SMART" id="SM00849">
    <property type="entry name" value="Lactamase_B"/>
    <property type="match status" value="1"/>
</dbReference>
<evidence type="ECO:0000313" key="6">
    <source>
        <dbReference type="EMBL" id="MBW8286218.1"/>
    </source>
</evidence>
<evidence type="ECO:0000256" key="4">
    <source>
        <dbReference type="ARBA" id="ARBA00022833"/>
    </source>
</evidence>
<evidence type="ECO:0000256" key="2">
    <source>
        <dbReference type="ARBA" id="ARBA00022723"/>
    </source>
</evidence>
<protein>
    <submittedName>
        <fullName evidence="6">MBL fold metallo-hydrolase</fullName>
    </submittedName>
</protein>
<comment type="caution">
    <text evidence="6">The sequence shown here is derived from an EMBL/GenBank/DDBJ whole genome shotgun (WGS) entry which is preliminary data.</text>
</comment>
<dbReference type="PANTHER" id="PTHR46233:SF3">
    <property type="entry name" value="HYDROXYACYLGLUTATHIONE HYDROLASE GLOC"/>
    <property type="match status" value="1"/>
</dbReference>
<dbReference type="InterPro" id="IPR036866">
    <property type="entry name" value="RibonucZ/Hydroxyglut_hydro"/>
</dbReference>